<reference evidence="2" key="1">
    <citation type="journal article" date="2006" name="Science">
        <title>The genome of black cottonwood, Populus trichocarpa (Torr. &amp; Gray).</title>
        <authorList>
            <person name="Tuskan G.A."/>
            <person name="Difazio S."/>
            <person name="Jansson S."/>
            <person name="Bohlmann J."/>
            <person name="Grigoriev I."/>
            <person name="Hellsten U."/>
            <person name="Putnam N."/>
            <person name="Ralph S."/>
            <person name="Rombauts S."/>
            <person name="Salamov A."/>
            <person name="Schein J."/>
            <person name="Sterck L."/>
            <person name="Aerts A."/>
            <person name="Bhalerao R.R."/>
            <person name="Bhalerao R.P."/>
            <person name="Blaudez D."/>
            <person name="Boerjan W."/>
            <person name="Brun A."/>
            <person name="Brunner A."/>
            <person name="Busov V."/>
            <person name="Campbell M."/>
            <person name="Carlson J."/>
            <person name="Chalot M."/>
            <person name="Chapman J."/>
            <person name="Chen G.L."/>
            <person name="Cooper D."/>
            <person name="Coutinho P.M."/>
            <person name="Couturier J."/>
            <person name="Covert S."/>
            <person name="Cronk Q."/>
            <person name="Cunningham R."/>
            <person name="Davis J."/>
            <person name="Degroeve S."/>
            <person name="Dejardin A."/>
            <person name="Depamphilis C."/>
            <person name="Detter J."/>
            <person name="Dirks B."/>
            <person name="Dubchak I."/>
            <person name="Duplessis S."/>
            <person name="Ehlting J."/>
            <person name="Ellis B."/>
            <person name="Gendler K."/>
            <person name="Goodstein D."/>
            <person name="Gribskov M."/>
            <person name="Grimwood J."/>
            <person name="Groover A."/>
            <person name="Gunter L."/>
            <person name="Hamberger B."/>
            <person name="Heinze B."/>
            <person name="Helariutta Y."/>
            <person name="Henrissat B."/>
            <person name="Holligan D."/>
            <person name="Holt R."/>
            <person name="Huang W."/>
            <person name="Islam-Faridi N."/>
            <person name="Jones S."/>
            <person name="Jones-Rhoades M."/>
            <person name="Jorgensen R."/>
            <person name="Joshi C."/>
            <person name="Kangasjarvi J."/>
            <person name="Karlsson J."/>
            <person name="Kelleher C."/>
            <person name="Kirkpatrick R."/>
            <person name="Kirst M."/>
            <person name="Kohler A."/>
            <person name="Kalluri U."/>
            <person name="Larimer F."/>
            <person name="Leebens-Mack J."/>
            <person name="Leple J.C."/>
            <person name="Locascio P."/>
            <person name="Lou Y."/>
            <person name="Lucas S."/>
            <person name="Martin F."/>
            <person name="Montanini B."/>
            <person name="Napoli C."/>
            <person name="Nelson D.R."/>
            <person name="Nelson C."/>
            <person name="Nieminen K."/>
            <person name="Nilsson O."/>
            <person name="Pereda V."/>
            <person name="Peter G."/>
            <person name="Philippe R."/>
            <person name="Pilate G."/>
            <person name="Poliakov A."/>
            <person name="Razumovskaya J."/>
            <person name="Richardson P."/>
            <person name="Rinaldi C."/>
            <person name="Ritland K."/>
            <person name="Rouze P."/>
            <person name="Ryaboy D."/>
            <person name="Schmutz J."/>
            <person name="Schrader J."/>
            <person name="Segerman B."/>
            <person name="Shin H."/>
            <person name="Siddiqui A."/>
            <person name="Sterky F."/>
            <person name="Terry A."/>
            <person name="Tsai C.J."/>
            <person name="Uberbacher E."/>
            <person name="Unneberg P."/>
            <person name="Vahala J."/>
            <person name="Wall K."/>
            <person name="Wessler S."/>
            <person name="Yang G."/>
            <person name="Yin T."/>
            <person name="Douglas C."/>
            <person name="Marra M."/>
            <person name="Sandberg G."/>
            <person name="Van de Peer Y."/>
            <person name="Rokhsar D."/>
        </authorList>
    </citation>
    <scope>NUCLEOTIDE SEQUENCE [LARGE SCALE GENOMIC DNA]</scope>
    <source>
        <strain evidence="2">Nisqually-1</strain>
    </source>
</reference>
<dbReference type="InParanoid" id="A0A3N7GUI5"/>
<feature type="chain" id="PRO_5018095438" evidence="1">
    <location>
        <begin position="19"/>
        <end position="79"/>
    </location>
</feature>
<organism evidence="2">
    <name type="scientific">Populus trichocarpa</name>
    <name type="common">Western balsam poplar</name>
    <name type="synonym">Populus balsamifera subsp. trichocarpa</name>
    <dbReference type="NCBI Taxonomy" id="3694"/>
    <lineage>
        <taxon>Eukaryota</taxon>
        <taxon>Viridiplantae</taxon>
        <taxon>Streptophyta</taxon>
        <taxon>Embryophyta</taxon>
        <taxon>Tracheophyta</taxon>
        <taxon>Spermatophyta</taxon>
        <taxon>Magnoliopsida</taxon>
        <taxon>eudicotyledons</taxon>
        <taxon>Gunneridae</taxon>
        <taxon>Pentapetalae</taxon>
        <taxon>rosids</taxon>
        <taxon>fabids</taxon>
        <taxon>Malpighiales</taxon>
        <taxon>Salicaceae</taxon>
        <taxon>Saliceae</taxon>
        <taxon>Populus</taxon>
    </lineage>
</organism>
<evidence type="ECO:0000256" key="1">
    <source>
        <dbReference type="SAM" id="SignalP"/>
    </source>
</evidence>
<sequence length="79" mass="8657">MECKKVGLLLTVVMLVVATVPYSTVAMRQIPLSNIMFAGEMNDTCVGDGRRCHGDGLCCANFVCKDNVCRKKKGEEDGW</sequence>
<feature type="signal peptide" evidence="1">
    <location>
        <begin position="1"/>
        <end position="18"/>
    </location>
</feature>
<proteinExistence type="predicted"/>
<dbReference type="Gramene" id="Potri.017G142923.1.v4.1">
    <property type="protein sequence ID" value="Potri.017G142923.1.v4.1"/>
    <property type="gene ID" value="Potri.017G142923.v4.1"/>
</dbReference>
<dbReference type="EMBL" id="KZ623370">
    <property type="protein sequence ID" value="RQO93454.1"/>
    <property type="molecule type" value="Genomic_DNA"/>
</dbReference>
<accession>A0A3N7GUI5</accession>
<gene>
    <name evidence="2" type="ORF">POPTR_T061125</name>
</gene>
<name>A0A3N7GUI5_POPTR</name>
<protein>
    <submittedName>
        <fullName evidence="2">Uncharacterized protein</fullName>
    </submittedName>
</protein>
<keyword evidence="1" id="KW-0732">Signal</keyword>
<dbReference type="AlphaFoldDB" id="A0A3N7GUI5"/>
<reference evidence="2" key="2">
    <citation type="submission" date="2017-07" db="EMBL/GenBank/DDBJ databases">
        <title>WGS assembly of Populus trichocarpa.</title>
        <authorList>
            <person name="Tuskan G."/>
            <person name="Difazio S."/>
            <person name="Jansson S."/>
            <person name="Bohlmann J."/>
            <person name="Grigoriev I."/>
            <person name="Hellsten U."/>
            <person name="Putnam N."/>
            <person name="Ralph S."/>
            <person name="Rombauts S."/>
            <person name="Salamov A."/>
            <person name="Schein J."/>
            <person name="Sterck L."/>
            <person name="Aerts A."/>
            <person name="Bhalerao R."/>
            <person name="Bhalerao R."/>
            <person name="Blaudez D."/>
            <person name="Boerjan W."/>
            <person name="Brun A."/>
            <person name="Brunner A."/>
            <person name="Busov V."/>
            <person name="Campbell M."/>
            <person name="Carlson J."/>
            <person name="Chalot M."/>
            <person name="Chapman J."/>
            <person name="Chen G."/>
            <person name="Cooper D."/>
            <person name="Coutinho P."/>
            <person name="Couturier J."/>
            <person name="Covert S."/>
            <person name="Cronk Q."/>
            <person name="Cunningham R."/>
            <person name="Davis J."/>
            <person name="Degroeve S."/>
            <person name="Dejardin A."/>
            <person name="Depamphilis C."/>
            <person name="Detter J."/>
            <person name="Dirks B."/>
            <person name="Dubchak I."/>
            <person name="Duplessis S."/>
            <person name="Ehlting J."/>
            <person name="Ellis B."/>
            <person name="Gendler K."/>
            <person name="Goodstein D."/>
            <person name="Gribskov M."/>
            <person name="Grimwood J."/>
            <person name="Groover A."/>
            <person name="Gunter L."/>
            <person name="Hamberger B."/>
            <person name="Heinze B."/>
            <person name="Helariutta Y."/>
            <person name="Henrissat B."/>
            <person name="Holligan D."/>
            <person name="Holt R."/>
            <person name="Huang W."/>
            <person name="Islam-Faridi N."/>
            <person name="Jones S."/>
            <person name="Jones-Rhoades M."/>
            <person name="Jorgensen R."/>
            <person name="Joshi C."/>
            <person name="Kangasjarvi J."/>
            <person name="Karlsson J."/>
            <person name="Kelleher C."/>
            <person name="Kirkpatrick R."/>
            <person name="Kirst M."/>
            <person name="Kohler A."/>
            <person name="Kalluri U."/>
            <person name="Larimer F."/>
            <person name="Leebens-Mack J."/>
            <person name="Leple J."/>
            <person name="Locascio P."/>
            <person name="Lou Y."/>
            <person name="Lucas S."/>
            <person name="Martin F."/>
            <person name="Montanini B."/>
            <person name="Napoli C."/>
            <person name="Nelson D."/>
            <person name="Nelson C."/>
            <person name="Nieminen K."/>
            <person name="Nilsson O."/>
            <person name="Pereda V."/>
            <person name="Peter G."/>
            <person name="Philippe R."/>
            <person name="Pilate G."/>
            <person name="Poliakov A."/>
            <person name="Razumovskaya J."/>
            <person name="Richardson P."/>
            <person name="Rinaldi C."/>
            <person name="Ritland K."/>
            <person name="Rouze P."/>
            <person name="Ryaboy D."/>
            <person name="Schmutz J."/>
            <person name="Schrader J."/>
            <person name="Segerman B."/>
            <person name="Shin H."/>
            <person name="Siddiqui A."/>
            <person name="Sterky F."/>
            <person name="Terry A."/>
            <person name="Tsai C."/>
            <person name="Uberbacher E."/>
            <person name="Unneberg P."/>
            <person name="Vahala J."/>
            <person name="Wall K."/>
            <person name="Wessler S."/>
            <person name="Yang G."/>
            <person name="Yin T."/>
            <person name="Douglas C."/>
            <person name="Marra M."/>
            <person name="Sandberg G."/>
            <person name="Van De Peer Y."/>
            <person name="Rokhsar D."/>
        </authorList>
    </citation>
    <scope>NUCLEOTIDE SEQUENCE</scope>
    <source>
        <strain evidence="2">Nisqually-1</strain>
    </source>
</reference>
<evidence type="ECO:0000313" key="2">
    <source>
        <dbReference type="EMBL" id="RQO93454.1"/>
    </source>
</evidence>